<keyword evidence="6 7" id="KW-0460">Magnesium</keyword>
<dbReference type="PANTHER" id="PTHR20854">
    <property type="entry name" value="INOSITOL MONOPHOSPHATASE"/>
    <property type="match status" value="1"/>
</dbReference>
<dbReference type="EC" id="3.1.3.25" evidence="3"/>
<dbReference type="InterPro" id="IPR020583">
    <property type="entry name" value="Inositol_monoP_metal-BS"/>
</dbReference>
<evidence type="ECO:0000256" key="5">
    <source>
        <dbReference type="ARBA" id="ARBA00022801"/>
    </source>
</evidence>
<dbReference type="GO" id="GO:0046854">
    <property type="term" value="P:phosphatidylinositol phosphate biosynthetic process"/>
    <property type="evidence" value="ECO:0007669"/>
    <property type="project" value="InterPro"/>
</dbReference>
<name>A0A841Q9C5_9BACI</name>
<dbReference type="InterPro" id="IPR000760">
    <property type="entry name" value="Inositol_monophosphatase-like"/>
</dbReference>
<dbReference type="PROSITE" id="PS00630">
    <property type="entry name" value="IMP_2"/>
    <property type="match status" value="1"/>
</dbReference>
<dbReference type="PRINTS" id="PR00377">
    <property type="entry name" value="IMPHPHTASES"/>
</dbReference>
<accession>A0A841Q9C5</accession>
<keyword evidence="4 7" id="KW-0479">Metal-binding</keyword>
<evidence type="ECO:0000256" key="6">
    <source>
        <dbReference type="ARBA" id="ARBA00022842"/>
    </source>
</evidence>
<comment type="cofactor">
    <cofactor evidence="2 7">
        <name>Mg(2+)</name>
        <dbReference type="ChEBI" id="CHEBI:18420"/>
    </cofactor>
</comment>
<reference evidence="8 9" key="1">
    <citation type="submission" date="2020-08" db="EMBL/GenBank/DDBJ databases">
        <title>Genomic Encyclopedia of Type Strains, Phase IV (KMG-IV): sequencing the most valuable type-strain genomes for metagenomic binning, comparative biology and taxonomic classification.</title>
        <authorList>
            <person name="Goeker M."/>
        </authorList>
    </citation>
    <scope>NUCLEOTIDE SEQUENCE [LARGE SCALE GENOMIC DNA]</scope>
    <source>
        <strain evidence="8 9">DSM 19612</strain>
    </source>
</reference>
<feature type="binding site" evidence="7">
    <location>
        <position position="92"/>
    </location>
    <ligand>
        <name>Mg(2+)</name>
        <dbReference type="ChEBI" id="CHEBI:18420"/>
        <label>1</label>
        <note>catalytic</note>
    </ligand>
</feature>
<protein>
    <recommendedName>
        <fullName evidence="3">inositol-phosphate phosphatase</fullName>
        <ecNumber evidence="3">3.1.3.25</ecNumber>
    </recommendedName>
</protein>
<evidence type="ECO:0000313" key="8">
    <source>
        <dbReference type="EMBL" id="MBB6454975.1"/>
    </source>
</evidence>
<dbReference type="SUPFAM" id="SSF56655">
    <property type="entry name" value="Carbohydrate phosphatase"/>
    <property type="match status" value="1"/>
</dbReference>
<dbReference type="Gene3D" id="3.30.540.10">
    <property type="entry name" value="Fructose-1,6-Bisphosphatase, subunit A, domain 1"/>
    <property type="match status" value="1"/>
</dbReference>
<gene>
    <name evidence="8" type="ORF">HNQ94_003469</name>
</gene>
<evidence type="ECO:0000256" key="2">
    <source>
        <dbReference type="ARBA" id="ARBA00001946"/>
    </source>
</evidence>
<feature type="binding site" evidence="7">
    <location>
        <position position="89"/>
    </location>
    <ligand>
        <name>Mg(2+)</name>
        <dbReference type="ChEBI" id="CHEBI:18420"/>
        <label>1</label>
        <note>catalytic</note>
    </ligand>
</feature>
<dbReference type="InterPro" id="IPR020550">
    <property type="entry name" value="Inositol_monophosphatase_CS"/>
</dbReference>
<sequence length="267" mass="29940">MESSEIKQLFNDAKAWVLEAGKEMRESVNKPYQINTKTDHKDLVTEVDQETEKFFAEHIRKKYPHHQVLGEEGFGDDVSSLDGVVWIIDPIDGTMNFVHQKRNFAISLGIYVEGEGVIGLIYDVMSDILYSAIKGEGAYKNDVALPSLQKGRKLEDSLLGMNNFWSLPNRRVDETGIHDLVRKVRGTRSYGSAALEFAFVAEGIMDAYLTMRLSPWDIAAGIVIVNEVGGLTSRVDGTDINMLEANTVLTCNPNIHKEIVSEFIREK</sequence>
<dbReference type="GO" id="GO:0006020">
    <property type="term" value="P:inositol metabolic process"/>
    <property type="evidence" value="ECO:0007669"/>
    <property type="project" value="TreeGrafter"/>
</dbReference>
<dbReference type="Proteomes" id="UP000581688">
    <property type="component" value="Unassembled WGS sequence"/>
</dbReference>
<dbReference type="PANTHER" id="PTHR20854:SF4">
    <property type="entry name" value="INOSITOL-1-MONOPHOSPHATASE-RELATED"/>
    <property type="match status" value="1"/>
</dbReference>
<dbReference type="GO" id="GO:0046872">
    <property type="term" value="F:metal ion binding"/>
    <property type="evidence" value="ECO:0007669"/>
    <property type="project" value="UniProtKB-KW"/>
</dbReference>
<dbReference type="AlphaFoldDB" id="A0A841Q9C5"/>
<evidence type="ECO:0000256" key="1">
    <source>
        <dbReference type="ARBA" id="ARBA00001033"/>
    </source>
</evidence>
<feature type="binding site" evidence="7">
    <location>
        <position position="217"/>
    </location>
    <ligand>
        <name>Mg(2+)</name>
        <dbReference type="ChEBI" id="CHEBI:18420"/>
        <label>1</label>
        <note>catalytic</note>
    </ligand>
</feature>
<dbReference type="Pfam" id="PF00459">
    <property type="entry name" value="Inositol_P"/>
    <property type="match status" value="1"/>
</dbReference>
<dbReference type="RefSeq" id="WP_174497451.1">
    <property type="nucleotide sequence ID" value="NZ_CADDWK010000015.1"/>
</dbReference>
<evidence type="ECO:0000256" key="7">
    <source>
        <dbReference type="PIRSR" id="PIRSR600760-2"/>
    </source>
</evidence>
<dbReference type="Gene3D" id="3.40.190.80">
    <property type="match status" value="1"/>
</dbReference>
<proteinExistence type="predicted"/>
<dbReference type="GO" id="GO:0008934">
    <property type="term" value="F:inositol monophosphate 1-phosphatase activity"/>
    <property type="evidence" value="ECO:0007669"/>
    <property type="project" value="TreeGrafter"/>
</dbReference>
<feature type="binding site" evidence="7">
    <location>
        <position position="71"/>
    </location>
    <ligand>
        <name>Mg(2+)</name>
        <dbReference type="ChEBI" id="CHEBI:18420"/>
        <label>1</label>
        <note>catalytic</note>
    </ligand>
</feature>
<keyword evidence="5 8" id="KW-0378">Hydrolase</keyword>
<dbReference type="EMBL" id="JACHGH010000014">
    <property type="protein sequence ID" value="MBB6454975.1"/>
    <property type="molecule type" value="Genomic_DNA"/>
</dbReference>
<keyword evidence="9" id="KW-1185">Reference proteome</keyword>
<comment type="catalytic activity">
    <reaction evidence="1">
        <text>a myo-inositol phosphate + H2O = myo-inositol + phosphate</text>
        <dbReference type="Rhea" id="RHEA:24056"/>
        <dbReference type="ChEBI" id="CHEBI:15377"/>
        <dbReference type="ChEBI" id="CHEBI:17268"/>
        <dbReference type="ChEBI" id="CHEBI:43474"/>
        <dbReference type="ChEBI" id="CHEBI:84139"/>
        <dbReference type="EC" id="3.1.3.25"/>
    </reaction>
</comment>
<dbReference type="PROSITE" id="PS00629">
    <property type="entry name" value="IMP_1"/>
    <property type="match status" value="1"/>
</dbReference>
<evidence type="ECO:0000256" key="3">
    <source>
        <dbReference type="ARBA" id="ARBA00013106"/>
    </source>
</evidence>
<evidence type="ECO:0000256" key="4">
    <source>
        <dbReference type="ARBA" id="ARBA00022723"/>
    </source>
</evidence>
<dbReference type="CDD" id="cd01637">
    <property type="entry name" value="IMPase_like"/>
    <property type="match status" value="1"/>
</dbReference>
<dbReference type="GO" id="GO:0007165">
    <property type="term" value="P:signal transduction"/>
    <property type="evidence" value="ECO:0007669"/>
    <property type="project" value="TreeGrafter"/>
</dbReference>
<feature type="binding site" evidence="7">
    <location>
        <position position="91"/>
    </location>
    <ligand>
        <name>Mg(2+)</name>
        <dbReference type="ChEBI" id="CHEBI:18420"/>
        <label>1</label>
        <note>catalytic</note>
    </ligand>
</feature>
<dbReference type="FunFam" id="3.30.540.10:FF:000003">
    <property type="entry name" value="Inositol-1-monophosphatase"/>
    <property type="match status" value="1"/>
</dbReference>
<organism evidence="8 9">
    <name type="scientific">Salirhabdus euzebyi</name>
    <dbReference type="NCBI Taxonomy" id="394506"/>
    <lineage>
        <taxon>Bacteria</taxon>
        <taxon>Bacillati</taxon>
        <taxon>Bacillota</taxon>
        <taxon>Bacilli</taxon>
        <taxon>Bacillales</taxon>
        <taxon>Bacillaceae</taxon>
        <taxon>Salirhabdus</taxon>
    </lineage>
</organism>
<comment type="caution">
    <text evidence="8">The sequence shown here is derived from an EMBL/GenBank/DDBJ whole genome shotgun (WGS) entry which is preliminary data.</text>
</comment>
<evidence type="ECO:0000313" key="9">
    <source>
        <dbReference type="Proteomes" id="UP000581688"/>
    </source>
</evidence>